<dbReference type="GeneID" id="24442230"/>
<dbReference type="KEGG" id="tet:TTHERM_001365633"/>
<name>W7XKR3_TETTS</name>
<dbReference type="InParanoid" id="W7XKR3"/>
<organism evidence="1 2">
    <name type="scientific">Tetrahymena thermophila (strain SB210)</name>
    <dbReference type="NCBI Taxonomy" id="312017"/>
    <lineage>
        <taxon>Eukaryota</taxon>
        <taxon>Sar</taxon>
        <taxon>Alveolata</taxon>
        <taxon>Ciliophora</taxon>
        <taxon>Intramacronucleata</taxon>
        <taxon>Oligohymenophorea</taxon>
        <taxon>Hymenostomatida</taxon>
        <taxon>Tetrahymenina</taxon>
        <taxon>Tetrahymenidae</taxon>
        <taxon>Tetrahymena</taxon>
    </lineage>
</organism>
<evidence type="ECO:0000313" key="1">
    <source>
        <dbReference type="EMBL" id="EWS75134.1"/>
    </source>
</evidence>
<evidence type="ECO:0000313" key="2">
    <source>
        <dbReference type="Proteomes" id="UP000009168"/>
    </source>
</evidence>
<keyword evidence="2" id="KW-1185">Reference proteome</keyword>
<reference evidence="2" key="1">
    <citation type="journal article" date="2006" name="PLoS Biol.">
        <title>Macronuclear genome sequence of the ciliate Tetrahymena thermophila, a model eukaryote.</title>
        <authorList>
            <person name="Eisen J.A."/>
            <person name="Coyne R.S."/>
            <person name="Wu M."/>
            <person name="Wu D."/>
            <person name="Thiagarajan M."/>
            <person name="Wortman J.R."/>
            <person name="Badger J.H."/>
            <person name="Ren Q."/>
            <person name="Amedeo P."/>
            <person name="Jones K.M."/>
            <person name="Tallon L.J."/>
            <person name="Delcher A.L."/>
            <person name="Salzberg S.L."/>
            <person name="Silva J.C."/>
            <person name="Haas B.J."/>
            <person name="Majoros W.H."/>
            <person name="Farzad M."/>
            <person name="Carlton J.M."/>
            <person name="Smith R.K. Jr."/>
            <person name="Garg J."/>
            <person name="Pearlman R.E."/>
            <person name="Karrer K.M."/>
            <person name="Sun L."/>
            <person name="Manning G."/>
            <person name="Elde N.C."/>
            <person name="Turkewitz A.P."/>
            <person name="Asai D.J."/>
            <person name="Wilkes D.E."/>
            <person name="Wang Y."/>
            <person name="Cai H."/>
            <person name="Collins K."/>
            <person name="Stewart B.A."/>
            <person name="Lee S.R."/>
            <person name="Wilamowska K."/>
            <person name="Weinberg Z."/>
            <person name="Ruzzo W.L."/>
            <person name="Wloga D."/>
            <person name="Gaertig J."/>
            <person name="Frankel J."/>
            <person name="Tsao C.-C."/>
            <person name="Gorovsky M.A."/>
            <person name="Keeling P.J."/>
            <person name="Waller R.F."/>
            <person name="Patron N.J."/>
            <person name="Cherry J.M."/>
            <person name="Stover N.A."/>
            <person name="Krieger C.J."/>
            <person name="del Toro C."/>
            <person name="Ryder H.F."/>
            <person name="Williamson S.C."/>
            <person name="Barbeau R.A."/>
            <person name="Hamilton E.P."/>
            <person name="Orias E."/>
        </authorList>
    </citation>
    <scope>NUCLEOTIDE SEQUENCE [LARGE SCALE GENOMIC DNA]</scope>
    <source>
        <strain evidence="2">SB210</strain>
    </source>
</reference>
<dbReference type="AlphaFoldDB" id="W7XKR3"/>
<protein>
    <submittedName>
        <fullName evidence="1">Uncharacterized protein</fullName>
    </submittedName>
</protein>
<accession>W7XKR3</accession>
<dbReference type="RefSeq" id="XP_012652329.1">
    <property type="nucleotide sequence ID" value="XM_012796875.1"/>
</dbReference>
<dbReference type="EMBL" id="GG662741">
    <property type="protein sequence ID" value="EWS75134.1"/>
    <property type="molecule type" value="Genomic_DNA"/>
</dbReference>
<gene>
    <name evidence="1" type="ORF">TTHERM_001365633</name>
</gene>
<sequence>MIMPKKLALSSQNNLAYKIFSQELKNDFKNFIQNLFQLLKQNSFIINNISIFVDQ</sequence>
<dbReference type="Proteomes" id="UP000009168">
    <property type="component" value="Unassembled WGS sequence"/>
</dbReference>
<proteinExistence type="predicted"/>